<evidence type="ECO:0000313" key="3">
    <source>
        <dbReference type="EMBL" id="KAF8396567.1"/>
    </source>
</evidence>
<name>A0A834YYB6_TETSI</name>
<dbReference type="GO" id="GO:0005975">
    <property type="term" value="P:carbohydrate metabolic process"/>
    <property type="evidence" value="ECO:0007669"/>
    <property type="project" value="InterPro"/>
</dbReference>
<organism evidence="3 4">
    <name type="scientific">Tetracentron sinense</name>
    <name type="common">Spur-leaf</name>
    <dbReference type="NCBI Taxonomy" id="13715"/>
    <lineage>
        <taxon>Eukaryota</taxon>
        <taxon>Viridiplantae</taxon>
        <taxon>Streptophyta</taxon>
        <taxon>Embryophyta</taxon>
        <taxon>Tracheophyta</taxon>
        <taxon>Spermatophyta</taxon>
        <taxon>Magnoliopsida</taxon>
        <taxon>Trochodendrales</taxon>
        <taxon>Trochodendraceae</taxon>
        <taxon>Tetracentron</taxon>
    </lineage>
</organism>
<dbReference type="Proteomes" id="UP000655225">
    <property type="component" value="Unassembled WGS sequence"/>
</dbReference>
<dbReference type="SUPFAM" id="SSF53738">
    <property type="entry name" value="Phosphoglucomutase, first 3 domains"/>
    <property type="match status" value="1"/>
</dbReference>
<keyword evidence="4" id="KW-1185">Reference proteome</keyword>
<dbReference type="OrthoDB" id="1743979at2759"/>
<dbReference type="PANTHER" id="PTHR42946:SF1">
    <property type="entry name" value="PHOSPHOGLUCOMUTASE (ALPHA-D-GLUCOSE-1,6-BISPHOSPHATE-DEPENDENT)"/>
    <property type="match status" value="1"/>
</dbReference>
<evidence type="ECO:0000256" key="1">
    <source>
        <dbReference type="ARBA" id="ARBA00001946"/>
    </source>
</evidence>
<dbReference type="EMBL" id="JABCRI010000012">
    <property type="protein sequence ID" value="KAF8396567.1"/>
    <property type="molecule type" value="Genomic_DNA"/>
</dbReference>
<protein>
    <recommendedName>
        <fullName evidence="5">Alpha-D-phosphohexomutase alpha/beta/alpha domain-containing protein</fullName>
    </recommendedName>
</protein>
<dbReference type="GO" id="GO:0009570">
    <property type="term" value="C:chloroplast stroma"/>
    <property type="evidence" value="ECO:0007669"/>
    <property type="project" value="TreeGrafter"/>
</dbReference>
<evidence type="ECO:0000313" key="4">
    <source>
        <dbReference type="Proteomes" id="UP000655225"/>
    </source>
</evidence>
<dbReference type="GO" id="GO:0004615">
    <property type="term" value="F:phosphomannomutase activity"/>
    <property type="evidence" value="ECO:0007669"/>
    <property type="project" value="TreeGrafter"/>
</dbReference>
<reference evidence="3 4" key="1">
    <citation type="submission" date="2020-04" db="EMBL/GenBank/DDBJ databases">
        <title>Plant Genome Project.</title>
        <authorList>
            <person name="Zhang R.-G."/>
        </authorList>
    </citation>
    <scope>NUCLEOTIDE SEQUENCE [LARGE SCALE GENOMIC DNA]</scope>
    <source>
        <strain evidence="3">YNK0</strain>
        <tissue evidence="3">Leaf</tissue>
    </source>
</reference>
<gene>
    <name evidence="3" type="ORF">HHK36_018191</name>
</gene>
<accession>A0A834YYB6</accession>
<evidence type="ECO:0008006" key="5">
    <source>
        <dbReference type="Google" id="ProtNLM"/>
    </source>
</evidence>
<dbReference type="InterPro" id="IPR050060">
    <property type="entry name" value="Phosphoglucosamine_mutase"/>
</dbReference>
<dbReference type="OMA" id="NAFVAQC"/>
<evidence type="ECO:0000256" key="2">
    <source>
        <dbReference type="ARBA" id="ARBA00022553"/>
    </source>
</evidence>
<comment type="caution">
    <text evidence="3">The sequence shown here is derived from an EMBL/GenBank/DDBJ whole genome shotgun (WGS) entry which is preliminary data.</text>
</comment>
<keyword evidence="2" id="KW-0597">Phosphoprotein</keyword>
<dbReference type="PANTHER" id="PTHR42946">
    <property type="entry name" value="PHOSPHOHEXOSE MUTASE"/>
    <property type="match status" value="1"/>
</dbReference>
<proteinExistence type="predicted"/>
<dbReference type="Gene3D" id="3.40.120.10">
    <property type="entry name" value="Alpha-D-Glucose-1,6-Bisphosphate, subunit A, domain 3"/>
    <property type="match status" value="1"/>
</dbReference>
<dbReference type="InterPro" id="IPR016055">
    <property type="entry name" value="A-D-PHexomutase_a/b/a-I/II/III"/>
</dbReference>
<comment type="cofactor">
    <cofactor evidence="1">
        <name>Mg(2+)</name>
        <dbReference type="ChEBI" id="CHEBI:18420"/>
    </cofactor>
</comment>
<sequence length="169" mass="18549">MAATSGKIVQNAFVAQCYQWHKQLDTQYRRDCYTPNMRNSLPFQGGKLAWTGISSMQLRTLAKYQNGPGNRGSVYCNAIPSTSAVPSLESVDFRKLQNGSDIRGVAVAGVEGEPVNLTEPVTEAIAAAFAAWLLDKKKADASRRLRISVGHDSRISAKKLEVAVSFMYY</sequence>
<dbReference type="AlphaFoldDB" id="A0A834YYB6"/>